<sequence length="601" mass="67533">MCNPEEDGSDDGKSYETQPCFIPKVLKASGTLVIERLPLVFEGYTYAYGHIAYIHGRPPAPVILVHPNYAGLKQFDVDQAAFLARVGYVGVAVDLYREREMVGVSDECLEYLFEDRDPKRDLTFFGRSAGYMSERQKEKVKRHSAGSFAAMTGLLKTPIVWRNLMAAWLDKARLHPAVHRSFAGAIGYCFGGQAVLEQVRAGHSIQAAVTFHGLLHSRPRRVESVRGNGYEGRMTAEEFATDSSIKKAPNVYSTKCKVLIENGDLDDHVPAESVEEFRCEMDANGIDWRIHTHAQTPHGFALAPGVWSTAYREDADRRSTLSMLQLFAEVWPEFPQHAVPTNACGTVLGQAIRIAAPDRKTALQVIREVHSTVLPCHGYVLPEDGEDLEVSKRVQQMQGFLQSGKVDLKVAEALDYTVLLSGYGRLLSKPLVTPSKQKATTVSQRALVVLSEDSQQAVRDTWTHSHRPPKSLWVASTWNKFEPKEMKWDGSKFYHTFQVGANGWESFQLLIDGRWEQCVYPSVADACPFVEYRLLGPDNRGHGKNWTVGRHPEDSAKTGERVRLAVAVNSQGLPKQVSWRKEAEFHCTRRSARHWSKWKEH</sequence>
<dbReference type="GO" id="GO:0016787">
    <property type="term" value="F:hydrolase activity"/>
    <property type="evidence" value="ECO:0007669"/>
    <property type="project" value="InterPro"/>
</dbReference>
<keyword evidence="3" id="KW-1185">Reference proteome</keyword>
<evidence type="ECO:0000313" key="2">
    <source>
        <dbReference type="EMBL" id="CAE7497641.1"/>
    </source>
</evidence>
<protein>
    <recommendedName>
        <fullName evidence="1">Dienelactone hydrolase domain-containing protein</fullName>
    </recommendedName>
</protein>
<organism evidence="2 3">
    <name type="scientific">Symbiodinium necroappetens</name>
    <dbReference type="NCBI Taxonomy" id="1628268"/>
    <lineage>
        <taxon>Eukaryota</taxon>
        <taxon>Sar</taxon>
        <taxon>Alveolata</taxon>
        <taxon>Dinophyceae</taxon>
        <taxon>Suessiales</taxon>
        <taxon>Symbiodiniaceae</taxon>
        <taxon>Symbiodinium</taxon>
    </lineage>
</organism>
<dbReference type="Gene3D" id="3.40.50.1820">
    <property type="entry name" value="alpha/beta hydrolase"/>
    <property type="match status" value="1"/>
</dbReference>
<dbReference type="InterPro" id="IPR029058">
    <property type="entry name" value="AB_hydrolase_fold"/>
</dbReference>
<dbReference type="PANTHER" id="PTHR22946:SF0">
    <property type="entry name" value="DIENELACTONE HYDROLASE DOMAIN-CONTAINING PROTEIN"/>
    <property type="match status" value="1"/>
</dbReference>
<comment type="caution">
    <text evidence="2">The sequence shown here is derived from an EMBL/GenBank/DDBJ whole genome shotgun (WGS) entry which is preliminary data.</text>
</comment>
<evidence type="ECO:0000259" key="1">
    <source>
        <dbReference type="Pfam" id="PF01738"/>
    </source>
</evidence>
<dbReference type="InterPro" id="IPR002925">
    <property type="entry name" value="Dienelactn_hydro"/>
</dbReference>
<dbReference type="Proteomes" id="UP000601435">
    <property type="component" value="Unassembled WGS sequence"/>
</dbReference>
<feature type="domain" description="Dienelactone hydrolase" evidence="1">
    <location>
        <begin position="57"/>
        <end position="329"/>
    </location>
</feature>
<dbReference type="InterPro" id="IPR050261">
    <property type="entry name" value="FrsA_esterase"/>
</dbReference>
<dbReference type="Pfam" id="PF01738">
    <property type="entry name" value="DLH"/>
    <property type="match status" value="1"/>
</dbReference>
<reference evidence="2" key="1">
    <citation type="submission" date="2021-02" db="EMBL/GenBank/DDBJ databases">
        <authorList>
            <person name="Dougan E. K."/>
            <person name="Rhodes N."/>
            <person name="Thang M."/>
            <person name="Chan C."/>
        </authorList>
    </citation>
    <scope>NUCLEOTIDE SEQUENCE</scope>
</reference>
<evidence type="ECO:0000313" key="3">
    <source>
        <dbReference type="Proteomes" id="UP000601435"/>
    </source>
</evidence>
<gene>
    <name evidence="2" type="ORF">SNEC2469_LOCUS14157</name>
</gene>
<dbReference type="AlphaFoldDB" id="A0A812SVI0"/>
<proteinExistence type="predicted"/>
<accession>A0A812SVI0</accession>
<dbReference type="OrthoDB" id="445343at2759"/>
<name>A0A812SVI0_9DINO</name>
<dbReference type="EMBL" id="CAJNJA010022664">
    <property type="protein sequence ID" value="CAE7497641.1"/>
    <property type="molecule type" value="Genomic_DNA"/>
</dbReference>
<dbReference type="SUPFAM" id="SSF53474">
    <property type="entry name" value="alpha/beta-Hydrolases"/>
    <property type="match status" value="1"/>
</dbReference>
<dbReference type="PANTHER" id="PTHR22946">
    <property type="entry name" value="DIENELACTONE HYDROLASE DOMAIN-CONTAINING PROTEIN-RELATED"/>
    <property type="match status" value="1"/>
</dbReference>